<protein>
    <submittedName>
        <fullName evidence="2">Uncharacterized protein</fullName>
    </submittedName>
</protein>
<evidence type="ECO:0000313" key="3">
    <source>
        <dbReference type="Proteomes" id="UP000646548"/>
    </source>
</evidence>
<proteinExistence type="predicted"/>
<feature type="compositionally biased region" description="Polar residues" evidence="1">
    <location>
        <begin position="159"/>
        <end position="170"/>
    </location>
</feature>
<dbReference type="AlphaFoldDB" id="A0A834KZ15"/>
<feature type="compositionally biased region" description="Low complexity" evidence="1">
    <location>
        <begin position="118"/>
        <end position="132"/>
    </location>
</feature>
<sequence length="233" mass="24888">MHPVQDRPPTHPATRRGGSPLHYGAWVSPASESPGHGAGVLSHSGRCQARAAQRPGLTTTPPLPPPLHYPLPTPPLLPLPVTTPSAPPRPTEERMSPTGPMESSPQACPHPCTPTQHNPPTNRTPGTRRPTTFLANKIPTSPADPRWPRQGGTVEEQVDGQNQGEGATTVQPPPSFQPATVDAFPHPGQLGRQSQWQHGKTVTQRGVQRCTRRAGASVAQSQPPTRLRRSVTA</sequence>
<dbReference type="EMBL" id="WKFB01000059">
    <property type="protein sequence ID" value="KAF6737422.1"/>
    <property type="molecule type" value="Genomic_DNA"/>
</dbReference>
<organism evidence="2 3">
    <name type="scientific">Oryzias melastigma</name>
    <name type="common">Marine medaka</name>
    <dbReference type="NCBI Taxonomy" id="30732"/>
    <lineage>
        <taxon>Eukaryota</taxon>
        <taxon>Metazoa</taxon>
        <taxon>Chordata</taxon>
        <taxon>Craniata</taxon>
        <taxon>Vertebrata</taxon>
        <taxon>Euteleostomi</taxon>
        <taxon>Actinopterygii</taxon>
        <taxon>Neopterygii</taxon>
        <taxon>Teleostei</taxon>
        <taxon>Neoteleostei</taxon>
        <taxon>Acanthomorphata</taxon>
        <taxon>Ovalentaria</taxon>
        <taxon>Atherinomorphae</taxon>
        <taxon>Beloniformes</taxon>
        <taxon>Adrianichthyidae</taxon>
        <taxon>Oryziinae</taxon>
        <taxon>Oryzias</taxon>
    </lineage>
</organism>
<dbReference type="Proteomes" id="UP000646548">
    <property type="component" value="Unassembled WGS sequence"/>
</dbReference>
<accession>A0A834KZ15</accession>
<gene>
    <name evidence="2" type="ORF">FQA47_001011</name>
</gene>
<feature type="compositionally biased region" description="Polar residues" evidence="1">
    <location>
        <begin position="191"/>
        <end position="206"/>
    </location>
</feature>
<evidence type="ECO:0000313" key="2">
    <source>
        <dbReference type="EMBL" id="KAF6737422.1"/>
    </source>
</evidence>
<feature type="compositionally biased region" description="Pro residues" evidence="1">
    <location>
        <begin position="61"/>
        <end position="78"/>
    </location>
</feature>
<reference evidence="2" key="1">
    <citation type="journal article" name="BMC Genomics">
        <title>Long-read sequencing and de novo genome assembly of marine medaka (Oryzias melastigma).</title>
        <authorList>
            <person name="Liang P."/>
            <person name="Saqib H.S.A."/>
            <person name="Ni X."/>
            <person name="Shen Y."/>
        </authorList>
    </citation>
    <scope>NUCLEOTIDE SEQUENCE</scope>
    <source>
        <strain evidence="2">Bigg-433</strain>
    </source>
</reference>
<evidence type="ECO:0000256" key="1">
    <source>
        <dbReference type="SAM" id="MobiDB-lite"/>
    </source>
</evidence>
<feature type="region of interest" description="Disordered" evidence="1">
    <location>
        <begin position="1"/>
        <end position="233"/>
    </location>
</feature>
<name>A0A834KZ15_ORYME</name>
<comment type="caution">
    <text evidence="2">The sequence shown here is derived from an EMBL/GenBank/DDBJ whole genome shotgun (WGS) entry which is preliminary data.</text>
</comment>